<dbReference type="InterPro" id="IPR050772">
    <property type="entry name" value="Hydratase-Decarb/MhpD_sf"/>
</dbReference>
<organism evidence="3 4">
    <name type="scientific">Marinomonas primoryensis</name>
    <dbReference type="NCBI Taxonomy" id="178399"/>
    <lineage>
        <taxon>Bacteria</taxon>
        <taxon>Pseudomonadati</taxon>
        <taxon>Pseudomonadota</taxon>
        <taxon>Gammaproteobacteria</taxon>
        <taxon>Oceanospirillales</taxon>
        <taxon>Oceanospirillaceae</taxon>
        <taxon>Marinomonas</taxon>
    </lineage>
</organism>
<dbReference type="InterPro" id="IPR036663">
    <property type="entry name" value="Fumarylacetoacetase_C_sf"/>
</dbReference>
<dbReference type="Gene3D" id="3.90.850.10">
    <property type="entry name" value="Fumarylacetoacetase-like, C-terminal domain"/>
    <property type="match status" value="1"/>
</dbReference>
<evidence type="ECO:0000259" key="2">
    <source>
        <dbReference type="Pfam" id="PF01557"/>
    </source>
</evidence>
<dbReference type="PANTHER" id="PTHR30143:SF0">
    <property type="entry name" value="2-KETO-4-PENTENOATE HYDRATASE"/>
    <property type="match status" value="1"/>
</dbReference>
<dbReference type="SUPFAM" id="SSF56529">
    <property type="entry name" value="FAH"/>
    <property type="match status" value="1"/>
</dbReference>
<feature type="domain" description="Fumarylacetoacetase-like C-terminal" evidence="2">
    <location>
        <begin position="83"/>
        <end position="253"/>
    </location>
</feature>
<dbReference type="GO" id="GO:0005737">
    <property type="term" value="C:cytoplasm"/>
    <property type="evidence" value="ECO:0007669"/>
    <property type="project" value="TreeGrafter"/>
</dbReference>
<dbReference type="KEGG" id="mpri:MP3633_3152"/>
<dbReference type="PANTHER" id="PTHR30143">
    <property type="entry name" value="ACID HYDRATASE"/>
    <property type="match status" value="1"/>
</dbReference>
<keyword evidence="1" id="KW-0456">Lyase</keyword>
<proteinExistence type="predicted"/>
<dbReference type="RefSeq" id="WP_176336219.1">
    <property type="nucleotide sequence ID" value="NZ_BAAAEF010000032.1"/>
</dbReference>
<name>A0A859D4M6_9GAMM</name>
<protein>
    <submittedName>
        <fullName evidence="3">2-keto-4-pentenoate hydratase</fullName>
    </submittedName>
</protein>
<dbReference type="AlphaFoldDB" id="A0A859D4M6"/>
<dbReference type="Proteomes" id="UP000509371">
    <property type="component" value="Chromosome"/>
</dbReference>
<evidence type="ECO:0000313" key="4">
    <source>
        <dbReference type="Proteomes" id="UP000509371"/>
    </source>
</evidence>
<gene>
    <name evidence="3" type="primary">mhpD</name>
    <name evidence="3" type="ORF">MP3633_3152</name>
</gene>
<dbReference type="InterPro" id="IPR011234">
    <property type="entry name" value="Fumarylacetoacetase-like_C"/>
</dbReference>
<reference evidence="3 4" key="1">
    <citation type="submission" date="2020-06" db="EMBL/GenBank/DDBJ databases">
        <authorList>
            <person name="Voronona O.L."/>
            <person name="Aksenova E.I."/>
            <person name="Kunda M.S."/>
            <person name="Semenov A.N."/>
            <person name="Ryzhova N."/>
        </authorList>
    </citation>
    <scope>NUCLEOTIDE SEQUENCE [LARGE SCALE GENOMIC DNA]</scope>
    <source>
        <strain evidence="3 4">MPKMM3633</strain>
    </source>
</reference>
<accession>A0A859D4M6</accession>
<evidence type="ECO:0000256" key="1">
    <source>
        <dbReference type="ARBA" id="ARBA00023239"/>
    </source>
</evidence>
<dbReference type="EMBL" id="CP054301">
    <property type="protein sequence ID" value="QKK81879.1"/>
    <property type="molecule type" value="Genomic_DNA"/>
</dbReference>
<evidence type="ECO:0000313" key="3">
    <source>
        <dbReference type="EMBL" id="QKK81879.1"/>
    </source>
</evidence>
<dbReference type="GO" id="GO:0008684">
    <property type="term" value="F:2-oxopent-4-enoate hydratase activity"/>
    <property type="evidence" value="ECO:0007669"/>
    <property type="project" value="TreeGrafter"/>
</dbReference>
<sequence>MSNDLSTIAEELIQARRTCQPIAPISQRYEGLTVEDAYAIQTLVGDKRVEDGGRIIGYKVGLTSEAVQQQLNVNEPDFGLLFSDMEIRKDQTLDRHSMIAPKAEGEIGFVFNRDIEEADITLSELKSAIDYFFPVVEIVDSAIADWKITLVDTVADNASSALYVPGDTFYSPHGIDFTQLEVEVSAENIAFSGTGAACLGNPLYATLWLVRKMVSLGRPIRRGQVVLSGALAPMVTLNAGQTVEFHFKGLETIQVITK</sequence>
<dbReference type="Pfam" id="PF01557">
    <property type="entry name" value="FAA_hydrolase"/>
    <property type="match status" value="1"/>
</dbReference>